<feature type="compositionally biased region" description="Basic and acidic residues" evidence="1">
    <location>
        <begin position="1"/>
        <end position="21"/>
    </location>
</feature>
<sequence length="148" mass="16192">MDRKGKEKGLEKDSNQPEHTSKATGFTLSPSGYKDSWFMPDDVIMDQLVDEDNEIMGKATDEDVLTIPNGPMTSSRTKKLNEASGGLLKTTSKQEEVSVDDPIGISIDTPFASSIDYSIMISIDALVKLLCGLIECLLRSLDQLSPYS</sequence>
<evidence type="ECO:0000256" key="1">
    <source>
        <dbReference type="SAM" id="MobiDB-lite"/>
    </source>
</evidence>
<protein>
    <submittedName>
        <fullName evidence="2">Uncharacterized protein</fullName>
    </submittedName>
</protein>
<feature type="region of interest" description="Disordered" evidence="1">
    <location>
        <begin position="1"/>
        <end position="28"/>
    </location>
</feature>
<dbReference type="EMBL" id="JADBGQ010000002">
    <property type="protein sequence ID" value="KAG5410775.1"/>
    <property type="molecule type" value="Genomic_DNA"/>
</dbReference>
<name>A0ABQ7NIV9_BRACM</name>
<evidence type="ECO:0000313" key="2">
    <source>
        <dbReference type="EMBL" id="KAG5410775.1"/>
    </source>
</evidence>
<accession>A0ABQ7NIV9</accession>
<gene>
    <name evidence="2" type="primary">A02p035810.1_BraROA</name>
    <name evidence="2" type="ORF">IGI04_007094</name>
</gene>
<proteinExistence type="predicted"/>
<keyword evidence="3" id="KW-1185">Reference proteome</keyword>
<dbReference type="Proteomes" id="UP000823674">
    <property type="component" value="Chromosome A02"/>
</dbReference>
<reference evidence="2 3" key="1">
    <citation type="submission" date="2021-03" db="EMBL/GenBank/DDBJ databases">
        <authorList>
            <person name="King G.J."/>
            <person name="Bancroft I."/>
            <person name="Baten A."/>
            <person name="Bloomfield J."/>
            <person name="Borpatragohain P."/>
            <person name="He Z."/>
            <person name="Irish N."/>
            <person name="Irwin J."/>
            <person name="Liu K."/>
            <person name="Mauleon R.P."/>
            <person name="Moore J."/>
            <person name="Morris R."/>
            <person name="Ostergaard L."/>
            <person name="Wang B."/>
            <person name="Wells R."/>
        </authorList>
    </citation>
    <scope>NUCLEOTIDE SEQUENCE [LARGE SCALE GENOMIC DNA]</scope>
    <source>
        <strain evidence="2">R-o-18</strain>
        <tissue evidence="2">Leaf</tissue>
    </source>
</reference>
<feature type="region of interest" description="Disordered" evidence="1">
    <location>
        <begin position="59"/>
        <end position="93"/>
    </location>
</feature>
<organism evidence="2 3">
    <name type="scientific">Brassica rapa subsp. trilocularis</name>
    <dbReference type="NCBI Taxonomy" id="1813537"/>
    <lineage>
        <taxon>Eukaryota</taxon>
        <taxon>Viridiplantae</taxon>
        <taxon>Streptophyta</taxon>
        <taxon>Embryophyta</taxon>
        <taxon>Tracheophyta</taxon>
        <taxon>Spermatophyta</taxon>
        <taxon>Magnoliopsida</taxon>
        <taxon>eudicotyledons</taxon>
        <taxon>Gunneridae</taxon>
        <taxon>Pentapetalae</taxon>
        <taxon>rosids</taxon>
        <taxon>malvids</taxon>
        <taxon>Brassicales</taxon>
        <taxon>Brassicaceae</taxon>
        <taxon>Brassiceae</taxon>
        <taxon>Brassica</taxon>
    </lineage>
</organism>
<evidence type="ECO:0000313" key="3">
    <source>
        <dbReference type="Proteomes" id="UP000823674"/>
    </source>
</evidence>
<comment type="caution">
    <text evidence="2">The sequence shown here is derived from an EMBL/GenBank/DDBJ whole genome shotgun (WGS) entry which is preliminary data.</text>
</comment>